<feature type="transmembrane region" description="Helical" evidence="14">
    <location>
        <begin position="6"/>
        <end position="26"/>
    </location>
</feature>
<dbReference type="PROSITE" id="PS50283">
    <property type="entry name" value="NA_SOLUT_SYMP_3"/>
    <property type="match status" value="1"/>
</dbReference>
<name>A0AAN7XT90_ELEMC</name>
<feature type="transmembrane region" description="Helical" evidence="14">
    <location>
        <begin position="483"/>
        <end position="503"/>
    </location>
</feature>
<dbReference type="PANTHER" id="PTHR45897:SF5">
    <property type="entry name" value="HIGH AFFINITY CHOLINE TRANSPORTER 1"/>
    <property type="match status" value="1"/>
</dbReference>
<proteinExistence type="inferred from homology"/>
<evidence type="ECO:0000256" key="8">
    <source>
        <dbReference type="ARBA" id="ARBA00023053"/>
    </source>
</evidence>
<dbReference type="PANTHER" id="PTHR45897">
    <property type="entry name" value="HIGH-AFFINITY CHOLINE TRANSPORTER 1"/>
    <property type="match status" value="1"/>
</dbReference>
<dbReference type="AlphaFoldDB" id="A0AAN7XT90"/>
<evidence type="ECO:0000256" key="13">
    <source>
        <dbReference type="RuleBase" id="RU362091"/>
    </source>
</evidence>
<feature type="transmembrane region" description="Helical" evidence="14">
    <location>
        <begin position="46"/>
        <end position="71"/>
    </location>
</feature>
<keyword evidence="3" id="KW-0813">Transport</keyword>
<keyword evidence="7 14" id="KW-1133">Transmembrane helix</keyword>
<keyword evidence="6" id="KW-0530">Neurotransmitter biosynthesis</keyword>
<dbReference type="Gene3D" id="1.20.1730.10">
    <property type="entry name" value="Sodium/glucose cotransporter"/>
    <property type="match status" value="1"/>
</dbReference>
<keyword evidence="12" id="KW-0739">Sodium transport</keyword>
<dbReference type="CDD" id="cd11474">
    <property type="entry name" value="SLC5sbd_CHT"/>
    <property type="match status" value="1"/>
</dbReference>
<feature type="transmembrane region" description="Helical" evidence="14">
    <location>
        <begin position="381"/>
        <end position="400"/>
    </location>
</feature>
<keyword evidence="4 14" id="KW-0812">Transmembrane</keyword>
<evidence type="ECO:0000256" key="3">
    <source>
        <dbReference type="ARBA" id="ARBA00022448"/>
    </source>
</evidence>
<feature type="transmembrane region" description="Helical" evidence="14">
    <location>
        <begin position="163"/>
        <end position="184"/>
    </location>
</feature>
<evidence type="ECO:0000256" key="11">
    <source>
        <dbReference type="ARBA" id="ARBA00023180"/>
    </source>
</evidence>
<feature type="transmembrane region" description="Helical" evidence="14">
    <location>
        <begin position="126"/>
        <end position="151"/>
    </location>
</feature>
<evidence type="ECO:0000256" key="5">
    <source>
        <dbReference type="ARBA" id="ARBA00022847"/>
    </source>
</evidence>
<dbReference type="GO" id="GO:0005886">
    <property type="term" value="C:plasma membrane"/>
    <property type="evidence" value="ECO:0007669"/>
    <property type="project" value="TreeGrafter"/>
</dbReference>
<feature type="transmembrane region" description="Helical" evidence="14">
    <location>
        <begin position="277"/>
        <end position="298"/>
    </location>
</feature>
<evidence type="ECO:0000256" key="9">
    <source>
        <dbReference type="ARBA" id="ARBA00023065"/>
    </source>
</evidence>
<evidence type="ECO:0000313" key="15">
    <source>
        <dbReference type="EMBL" id="KAK5866529.1"/>
    </source>
</evidence>
<reference evidence="15 16" key="2">
    <citation type="journal article" date="2023" name="Mol. Biol. Evol.">
        <title>Genomics of Secondarily Temperate Adaptation in the Only Non-Antarctic Icefish.</title>
        <authorList>
            <person name="Rivera-Colon A.G."/>
            <person name="Rayamajhi N."/>
            <person name="Minhas B.F."/>
            <person name="Madrigal G."/>
            <person name="Bilyk K.T."/>
            <person name="Yoon V."/>
            <person name="Hune M."/>
            <person name="Gregory S."/>
            <person name="Cheng C.H.C."/>
            <person name="Catchen J.M."/>
        </authorList>
    </citation>
    <scope>NUCLEOTIDE SEQUENCE [LARGE SCALE GENOMIC DNA]</scope>
    <source>
        <strain evidence="15">JMC-PN-2008</strain>
    </source>
</reference>
<feature type="transmembrane region" description="Helical" evidence="14">
    <location>
        <begin position="83"/>
        <end position="105"/>
    </location>
</feature>
<keyword evidence="16" id="KW-1185">Reference proteome</keyword>
<feature type="transmembrane region" description="Helical" evidence="14">
    <location>
        <begin position="406"/>
        <end position="429"/>
    </location>
</feature>
<dbReference type="EMBL" id="JAUZQC010000009">
    <property type="protein sequence ID" value="KAK5866529.1"/>
    <property type="molecule type" value="Genomic_DNA"/>
</dbReference>
<dbReference type="InterPro" id="IPR001734">
    <property type="entry name" value="Na/solute_symporter"/>
</dbReference>
<keyword evidence="8" id="KW-0915">Sodium</keyword>
<dbReference type="InterPro" id="IPR052244">
    <property type="entry name" value="Choline_transporter"/>
</dbReference>
<accession>A0AAN7XT90</accession>
<evidence type="ECO:0000256" key="6">
    <source>
        <dbReference type="ARBA" id="ARBA00022979"/>
    </source>
</evidence>
<comment type="similarity">
    <text evidence="2 13">Belongs to the sodium:solute symporter (SSF) (TC 2.A.21) family.</text>
</comment>
<organism evidence="15 16">
    <name type="scientific">Eleginops maclovinus</name>
    <name type="common">Patagonian blennie</name>
    <name type="synonym">Eleginus maclovinus</name>
    <dbReference type="NCBI Taxonomy" id="56733"/>
    <lineage>
        <taxon>Eukaryota</taxon>
        <taxon>Metazoa</taxon>
        <taxon>Chordata</taxon>
        <taxon>Craniata</taxon>
        <taxon>Vertebrata</taxon>
        <taxon>Euteleostomi</taxon>
        <taxon>Actinopterygii</taxon>
        <taxon>Neopterygii</taxon>
        <taxon>Teleostei</taxon>
        <taxon>Neoteleostei</taxon>
        <taxon>Acanthomorphata</taxon>
        <taxon>Eupercaria</taxon>
        <taxon>Perciformes</taxon>
        <taxon>Notothenioidei</taxon>
        <taxon>Eleginopidae</taxon>
        <taxon>Eleginops</taxon>
    </lineage>
</organism>
<keyword evidence="9" id="KW-0406">Ion transport</keyword>
<evidence type="ECO:0008006" key="17">
    <source>
        <dbReference type="Google" id="ProtNLM"/>
    </source>
</evidence>
<evidence type="ECO:0000256" key="10">
    <source>
        <dbReference type="ARBA" id="ARBA00023136"/>
    </source>
</evidence>
<comment type="caution">
    <text evidence="15">The sequence shown here is derived from an EMBL/GenBank/DDBJ whole genome shotgun (WGS) entry which is preliminary data.</text>
</comment>
<keyword evidence="11" id="KW-0325">Glycoprotein</keyword>
<evidence type="ECO:0000256" key="4">
    <source>
        <dbReference type="ARBA" id="ARBA00022692"/>
    </source>
</evidence>
<dbReference type="Proteomes" id="UP001346869">
    <property type="component" value="Unassembled WGS sequence"/>
</dbReference>
<evidence type="ECO:0000256" key="1">
    <source>
        <dbReference type="ARBA" id="ARBA00004141"/>
    </source>
</evidence>
<comment type="subcellular location">
    <subcellularLocation>
        <location evidence="1">Membrane</location>
        <topology evidence="1">Multi-pass membrane protein</topology>
    </subcellularLocation>
</comment>
<protein>
    <recommendedName>
        <fullName evidence="17">High affinity choline transporter 1-like</fullName>
    </recommendedName>
</protein>
<feature type="transmembrane region" description="Helical" evidence="14">
    <location>
        <begin position="191"/>
        <end position="210"/>
    </location>
</feature>
<keyword evidence="10 14" id="KW-0472">Membrane</keyword>
<dbReference type="InterPro" id="IPR038377">
    <property type="entry name" value="Na/Glc_symporter_sf"/>
</dbReference>
<sequence>MVLNIPGVVAVVVFYILILGTGVWAAQKSRKAERKSHGDRTEAMLLGGRSISLLVGIFTMTATWVGGGFILGVAEAVYSPKMGLIWALMPLQYSMSFIIGGLFFAKQMRDKEYVTMMDPFQIKYGKVLSTALVLPALLVDVLWVSCTLLSLGATMTVILDMPYVYSVWISSAVAIIYTLLGGLYSVAYTDVIQLCLIFFSLWLCVPFLLLNPSSTSIAQTAFNHTFQEPWVGTLQQDQVWKWIDDFLMIGLGSLSFQCFHQRTLSACSSRTAQLTCYAAALAIAILGIPSVLVGAIAASTDWNLTGYASLSPDKRVEPSLVLPLTLQYLTPPYISIIGIGAVAAAVMSSTDSALLSATTVFSSNIYKNILRKQASDNEMQWVIRVAVVVVGLVGTSITFFTSSPLVLWILGADASYTLIFPHLVSVLFFKVTNGYGATMGYITGLTVRILLGEKNVGLPVVLHLPGCTLEDGVYVQKSPIRTVTLLCTLGTILFFSLLASFVFNRGLLPESWDIFKVKCNVTVSHAVPVIQNPKEEIGSDAECDENTHGVALQPMLQTGS</sequence>
<evidence type="ECO:0000256" key="14">
    <source>
        <dbReference type="SAM" id="Phobius"/>
    </source>
</evidence>
<evidence type="ECO:0000313" key="16">
    <source>
        <dbReference type="Proteomes" id="UP001346869"/>
    </source>
</evidence>
<evidence type="ECO:0000256" key="12">
    <source>
        <dbReference type="ARBA" id="ARBA00023201"/>
    </source>
</evidence>
<evidence type="ECO:0000256" key="7">
    <source>
        <dbReference type="ARBA" id="ARBA00022989"/>
    </source>
</evidence>
<dbReference type="Pfam" id="PF00474">
    <property type="entry name" value="SSF"/>
    <property type="match status" value="1"/>
</dbReference>
<reference evidence="15 16" key="1">
    <citation type="journal article" date="2023" name="Genes (Basel)">
        <title>Chromosome-Level Genome Assembly and Circadian Gene Repertoire of the Patagonia Blennie Eleginops maclovinus-The Closest Ancestral Proxy of Antarctic Cryonotothenioids.</title>
        <authorList>
            <person name="Cheng C.C."/>
            <person name="Rivera-Colon A.G."/>
            <person name="Minhas B.F."/>
            <person name="Wilson L."/>
            <person name="Rayamajhi N."/>
            <person name="Vargas-Chacoff L."/>
            <person name="Catchen J.M."/>
        </authorList>
    </citation>
    <scope>NUCLEOTIDE SEQUENCE [LARGE SCALE GENOMIC DNA]</scope>
    <source>
        <strain evidence="15">JMC-PN-2008</strain>
    </source>
</reference>
<gene>
    <name evidence="15" type="ORF">PBY51_020715</name>
</gene>
<feature type="transmembrane region" description="Helical" evidence="14">
    <location>
        <begin position="239"/>
        <end position="256"/>
    </location>
</feature>
<keyword evidence="5" id="KW-0769">Symport</keyword>
<feature type="transmembrane region" description="Helical" evidence="14">
    <location>
        <begin position="333"/>
        <end position="361"/>
    </location>
</feature>
<evidence type="ECO:0000256" key="2">
    <source>
        <dbReference type="ARBA" id="ARBA00006434"/>
    </source>
</evidence>
<dbReference type="GO" id="GO:0005307">
    <property type="term" value="F:choline:sodium symporter activity"/>
    <property type="evidence" value="ECO:0007669"/>
    <property type="project" value="TreeGrafter"/>
</dbReference>
<dbReference type="GO" id="GO:0008292">
    <property type="term" value="P:acetylcholine biosynthetic process"/>
    <property type="evidence" value="ECO:0007669"/>
    <property type="project" value="TreeGrafter"/>
</dbReference>